<keyword evidence="1" id="KW-0732">Signal</keyword>
<comment type="caution">
    <text evidence="2">The sequence shown here is derived from an EMBL/GenBank/DDBJ whole genome shotgun (WGS) entry which is preliminary data.</text>
</comment>
<reference evidence="2 3" key="1">
    <citation type="submission" date="2020-12" db="EMBL/GenBank/DDBJ databases">
        <title>Oil enriched cultivation method for isolating marine PHA-producing bacteria.</title>
        <authorList>
            <person name="Zheng W."/>
            <person name="Yu S."/>
            <person name="Huang Y."/>
        </authorList>
    </citation>
    <scope>NUCLEOTIDE SEQUENCE [LARGE SCALE GENOMIC DNA]</scope>
    <source>
        <strain evidence="2 3">SY-2-6</strain>
    </source>
</reference>
<accession>A0ABS3E0L1</accession>
<dbReference type="PROSITE" id="PS51257">
    <property type="entry name" value="PROKAR_LIPOPROTEIN"/>
    <property type="match status" value="1"/>
</dbReference>
<feature type="signal peptide" evidence="1">
    <location>
        <begin position="1"/>
        <end position="20"/>
    </location>
</feature>
<organism evidence="2 3">
    <name type="scientific">Halobacillus kuroshimensis</name>
    <dbReference type="NCBI Taxonomy" id="302481"/>
    <lineage>
        <taxon>Bacteria</taxon>
        <taxon>Bacillati</taxon>
        <taxon>Bacillota</taxon>
        <taxon>Bacilli</taxon>
        <taxon>Bacillales</taxon>
        <taxon>Bacillaceae</taxon>
        <taxon>Halobacillus</taxon>
    </lineage>
</organism>
<name>A0ABS3E0L1_9BACI</name>
<dbReference type="EMBL" id="JAEKJY010000007">
    <property type="protein sequence ID" value="MBN8237127.1"/>
    <property type="molecule type" value="Genomic_DNA"/>
</dbReference>
<gene>
    <name evidence="2" type="ORF">JF544_17920</name>
</gene>
<protein>
    <submittedName>
        <fullName evidence="2">DUF4367 domain-containing protein</fullName>
    </submittedName>
</protein>
<evidence type="ECO:0000313" key="2">
    <source>
        <dbReference type="EMBL" id="MBN8237127.1"/>
    </source>
</evidence>
<feature type="chain" id="PRO_5046543313" evidence="1">
    <location>
        <begin position="21"/>
        <end position="267"/>
    </location>
</feature>
<evidence type="ECO:0000256" key="1">
    <source>
        <dbReference type="SAM" id="SignalP"/>
    </source>
</evidence>
<evidence type="ECO:0000313" key="3">
    <source>
        <dbReference type="Proteomes" id="UP000663970"/>
    </source>
</evidence>
<dbReference type="RefSeq" id="WP_206935848.1">
    <property type="nucleotide sequence ID" value="NZ_JAEKJY010000007.1"/>
</dbReference>
<keyword evidence="3" id="KW-1185">Reference proteome</keyword>
<dbReference type="Proteomes" id="UP000663970">
    <property type="component" value="Unassembled WGS sequence"/>
</dbReference>
<proteinExistence type="predicted"/>
<sequence>MIKKVSIVFAILFFTAGCTSSQSSLDLEENNTTKDDVSKVLTQLFTGPGEEVKELYEEGSYEKVHAYYTEQFAPYLTEDYMDQAMQTNLLTRYHQQAYSSEVKMEVENKDIQQSDVETDYIFDYQVIVDNGETADVRGRVNTNEDGEITRIYFTEGQALSHAFDTVEKTSDGLYEYDHSSLETRSSDESFQPQFPRVMPYEVDGVEIKAGTKEDKDTLLTFIFHGESGESMTLTTMKEGYLPLEGMETEEVAVGDGTGKYAVDNNTK</sequence>